<dbReference type="PANTHER" id="PTHR42973:SF13">
    <property type="entry name" value="FAD-BINDING PCMH-TYPE DOMAIN-CONTAINING PROTEIN"/>
    <property type="match status" value="1"/>
</dbReference>
<dbReference type="AlphaFoldDB" id="A0A0W0EVV9"/>
<dbReference type="Gene3D" id="3.30.465.10">
    <property type="match status" value="1"/>
</dbReference>
<keyword evidence="3" id="KW-0274">FAD</keyword>
<feature type="signal peptide" evidence="5">
    <location>
        <begin position="1"/>
        <end position="23"/>
    </location>
</feature>
<keyword evidence="5" id="KW-0732">Signal</keyword>
<evidence type="ECO:0000256" key="4">
    <source>
        <dbReference type="ARBA" id="ARBA00023002"/>
    </source>
</evidence>
<dbReference type="GO" id="GO:0016491">
    <property type="term" value="F:oxidoreductase activity"/>
    <property type="evidence" value="ECO:0007669"/>
    <property type="project" value="UniProtKB-KW"/>
</dbReference>
<dbReference type="InterPro" id="IPR036318">
    <property type="entry name" value="FAD-bd_PCMH-like_sf"/>
</dbReference>
<dbReference type="InterPro" id="IPR050416">
    <property type="entry name" value="FAD-linked_Oxidoreductase"/>
</dbReference>
<dbReference type="Proteomes" id="UP000054988">
    <property type="component" value="Unassembled WGS sequence"/>
</dbReference>
<proteinExistence type="inferred from homology"/>
<feature type="domain" description="FAD-binding PCMH-type" evidence="6">
    <location>
        <begin position="69"/>
        <end position="240"/>
    </location>
</feature>
<feature type="chain" id="PRO_5006901213" description="FAD-binding PCMH-type domain-containing protein" evidence="5">
    <location>
        <begin position="24"/>
        <end position="510"/>
    </location>
</feature>
<dbReference type="EMBL" id="LATX01002495">
    <property type="protein sequence ID" value="KTB28201.1"/>
    <property type="molecule type" value="Genomic_DNA"/>
</dbReference>
<dbReference type="GO" id="GO:0071949">
    <property type="term" value="F:FAD binding"/>
    <property type="evidence" value="ECO:0007669"/>
    <property type="project" value="InterPro"/>
</dbReference>
<comment type="similarity">
    <text evidence="1">Belongs to the oxygen-dependent FAD-linked oxidoreductase family.</text>
</comment>
<dbReference type="Pfam" id="PF01565">
    <property type="entry name" value="FAD_binding_4"/>
    <property type="match status" value="1"/>
</dbReference>
<dbReference type="PANTHER" id="PTHR42973">
    <property type="entry name" value="BINDING OXIDOREDUCTASE, PUTATIVE (AFU_ORTHOLOGUE AFUA_1G17690)-RELATED"/>
    <property type="match status" value="1"/>
</dbReference>
<dbReference type="InterPro" id="IPR016166">
    <property type="entry name" value="FAD-bd_PCMH"/>
</dbReference>
<evidence type="ECO:0000259" key="6">
    <source>
        <dbReference type="PROSITE" id="PS51387"/>
    </source>
</evidence>
<dbReference type="InterPro" id="IPR016169">
    <property type="entry name" value="FAD-bd_PCMH_sub2"/>
</dbReference>
<evidence type="ECO:0000313" key="7">
    <source>
        <dbReference type="EMBL" id="KTB28201.1"/>
    </source>
</evidence>
<organism evidence="7 8">
    <name type="scientific">Moniliophthora roreri</name>
    <name type="common">Frosty pod rot fungus</name>
    <name type="synonym">Monilia roreri</name>
    <dbReference type="NCBI Taxonomy" id="221103"/>
    <lineage>
        <taxon>Eukaryota</taxon>
        <taxon>Fungi</taxon>
        <taxon>Dikarya</taxon>
        <taxon>Basidiomycota</taxon>
        <taxon>Agaricomycotina</taxon>
        <taxon>Agaricomycetes</taxon>
        <taxon>Agaricomycetidae</taxon>
        <taxon>Agaricales</taxon>
        <taxon>Marasmiineae</taxon>
        <taxon>Marasmiaceae</taxon>
        <taxon>Moniliophthora</taxon>
    </lineage>
</organism>
<dbReference type="SUPFAM" id="SSF56176">
    <property type="entry name" value="FAD-binding/transporter-associated domain-like"/>
    <property type="match status" value="1"/>
</dbReference>
<dbReference type="InterPro" id="IPR006094">
    <property type="entry name" value="Oxid_FAD_bind_N"/>
</dbReference>
<comment type="caution">
    <text evidence="7">The sequence shown here is derived from an EMBL/GenBank/DDBJ whole genome shotgun (WGS) entry which is preliminary data.</text>
</comment>
<sequence length="510" mass="56658">MIRPAMWIRTLLVLIVSAVAVKAEYNSQQILNSVTSDGSAEQCCSYLAQRWPTLVIFNDQGHYYAMQQTEQVPRCRFTPLSSQHVSTVVGVLSKNNCRFAVRSGGHTNWSGSSNIDSGVVIDFARMRGIEVKPERSIVKLEPGLTWEEVYSALGPWNITVAGGRASSVGVGGLIMGGGISLLSYQHGFASDNVVNYQVVLSDGTVVDASVDSHPDLYWALKFGSTNYGIVTRFDVTAFPMSYKIPAGTQLYSRSGDLQRQLIEKWLSYSDDLSSDPKKAAFLTFLSSSHQILLMRANLESELTSYTSTSPIVDTTGLMSLADFTKILDTVAGVKKRVSWYTMTISADFALMEDLVALTQDTADVMKRTEAESTLFINFQPISKGFIAATRSNPVHSVLADQNRNLVLIAWIANWDESTHDTLIDGSLVNLGQSAKEIARQRGLFNGFVYMNYAHEHEKVYERSVSRENLAEMIRIKKKYDEKDIFGRLWQGGFKLPRVSKVQVNGDRTEL</sequence>
<gene>
    <name evidence="7" type="ORF">WG66_19231</name>
</gene>
<name>A0A0W0EVV9_MONRR</name>
<keyword evidence="4" id="KW-0560">Oxidoreductase</keyword>
<evidence type="ECO:0000256" key="3">
    <source>
        <dbReference type="ARBA" id="ARBA00022827"/>
    </source>
</evidence>
<evidence type="ECO:0000256" key="1">
    <source>
        <dbReference type="ARBA" id="ARBA00005466"/>
    </source>
</evidence>
<evidence type="ECO:0000256" key="2">
    <source>
        <dbReference type="ARBA" id="ARBA00022630"/>
    </source>
</evidence>
<dbReference type="Pfam" id="PF08031">
    <property type="entry name" value="BBE"/>
    <property type="match status" value="1"/>
</dbReference>
<reference evidence="7 8" key="1">
    <citation type="submission" date="2015-12" db="EMBL/GenBank/DDBJ databases">
        <title>Draft genome sequence of Moniliophthora roreri, the causal agent of frosty pod rot of cacao.</title>
        <authorList>
            <person name="Aime M.C."/>
            <person name="Diaz-Valderrama J.R."/>
            <person name="Kijpornyongpan T."/>
            <person name="Phillips-Mora W."/>
        </authorList>
    </citation>
    <scope>NUCLEOTIDE SEQUENCE [LARGE SCALE GENOMIC DNA]</scope>
    <source>
        <strain evidence="7 8">MCA 2952</strain>
    </source>
</reference>
<dbReference type="InterPro" id="IPR012951">
    <property type="entry name" value="BBE"/>
</dbReference>
<dbReference type="PROSITE" id="PS51387">
    <property type="entry name" value="FAD_PCMH"/>
    <property type="match status" value="1"/>
</dbReference>
<protein>
    <recommendedName>
        <fullName evidence="6">FAD-binding PCMH-type domain-containing protein</fullName>
    </recommendedName>
</protein>
<evidence type="ECO:0000313" key="8">
    <source>
        <dbReference type="Proteomes" id="UP000054988"/>
    </source>
</evidence>
<accession>A0A0W0EVV9</accession>
<keyword evidence="2" id="KW-0285">Flavoprotein</keyword>
<evidence type="ECO:0000256" key="5">
    <source>
        <dbReference type="SAM" id="SignalP"/>
    </source>
</evidence>